<accession>A0A7D5YFL8</accession>
<feature type="transmembrane region" description="Helical" evidence="1">
    <location>
        <begin position="75"/>
        <end position="99"/>
    </location>
</feature>
<keyword evidence="1" id="KW-0812">Transmembrane</keyword>
<reference evidence="2" key="1">
    <citation type="submission" date="2020-08" db="EMBL/GenBank/DDBJ databases">
        <title>A bifunctional nitrone conjugated secondary metabolite targeting the ribosome.</title>
        <authorList>
            <person name="Limbrick E.M."/>
            <person name="Graf M."/>
            <person name="Derewacz D.K."/>
            <person name="Nguyen F."/>
            <person name="Spraggins J.M."/>
            <person name="Wieland M."/>
            <person name="Ynigez-Gutierrez A.E."/>
            <person name="Reisman B.J."/>
            <person name="Zinshteyn B."/>
            <person name="McCulloch K."/>
            <person name="Iverson T.M."/>
            <person name="Green R."/>
            <person name="Wilson D.N."/>
            <person name="Bachmann B.O."/>
        </authorList>
    </citation>
    <scope>NUCLEOTIDE SEQUENCE</scope>
    <source>
        <strain evidence="2">Africana</strain>
    </source>
</reference>
<dbReference type="EMBL" id="CP058905">
    <property type="protein sequence ID" value="QLJ99115.1"/>
    <property type="molecule type" value="Genomic_DNA"/>
</dbReference>
<proteinExistence type="predicted"/>
<feature type="transmembrane region" description="Helical" evidence="1">
    <location>
        <begin position="220"/>
        <end position="245"/>
    </location>
</feature>
<gene>
    <name evidence="2" type="ORF">HZU44_02740</name>
</gene>
<protein>
    <submittedName>
        <fullName evidence="2">Uncharacterized protein</fullName>
    </submittedName>
</protein>
<feature type="transmembrane region" description="Helical" evidence="1">
    <location>
        <begin position="313"/>
        <end position="334"/>
    </location>
</feature>
<dbReference type="AlphaFoldDB" id="A0A7D5YFL8"/>
<sequence length="348" mass="36499">MTTSLRPLSDSVLETWYRRLLLAYPGDYRRRHATEMLTTLMESAEPGRERPRPADVTDLVLGGLRQRFRVPGHRSLALAAAVLATLTFGAFGAAAGSWAGERTFAALPTGDAAKTLMSRIADGPVEPDASPMGGGPGAPILGASTGLISTPGWRFDQASDRLAAEGWTITRFTSRAPGDVGCAGDLLAVRHKVVLVADECVSESGETLVKAAFFAQRSDAYLPLTAGGAVLGMLAGWLLSAAIAYRMRYLSVLRRAAGSLLVAVGLASAALPVAALLGNAVQLLRHLGDHTNAVYTVHAPLKPYWSFDFGSSWTVPVLALGAAACAAAAVALCLRRSAMYRDQAPLAG</sequence>
<evidence type="ECO:0000313" key="2">
    <source>
        <dbReference type="EMBL" id="QLJ99115.1"/>
    </source>
</evidence>
<organism evidence="2">
    <name type="scientific">Micromonospora carbonacea</name>
    <dbReference type="NCBI Taxonomy" id="47853"/>
    <lineage>
        <taxon>Bacteria</taxon>
        <taxon>Bacillati</taxon>
        <taxon>Actinomycetota</taxon>
        <taxon>Actinomycetes</taxon>
        <taxon>Micromonosporales</taxon>
        <taxon>Micromonosporaceae</taxon>
        <taxon>Micromonospora</taxon>
    </lineage>
</organism>
<keyword evidence="1" id="KW-1133">Transmembrane helix</keyword>
<feature type="transmembrane region" description="Helical" evidence="1">
    <location>
        <begin position="257"/>
        <end position="277"/>
    </location>
</feature>
<evidence type="ECO:0000256" key="1">
    <source>
        <dbReference type="SAM" id="Phobius"/>
    </source>
</evidence>
<name>A0A7D5YFL8_9ACTN</name>
<keyword evidence="1" id="KW-0472">Membrane</keyword>